<feature type="transmembrane region" description="Helical" evidence="7">
    <location>
        <begin position="432"/>
        <end position="450"/>
    </location>
</feature>
<dbReference type="Gene3D" id="1.20.1740.10">
    <property type="entry name" value="Amino acid/polyamine transporter I"/>
    <property type="match status" value="1"/>
</dbReference>
<evidence type="ECO:0000313" key="10">
    <source>
        <dbReference type="Proteomes" id="UP001479933"/>
    </source>
</evidence>
<feature type="domain" description="Amino acid permease/ SLC12A" evidence="8">
    <location>
        <begin position="25"/>
        <end position="439"/>
    </location>
</feature>
<accession>A0ABZ2U2Q8</accession>
<evidence type="ECO:0000313" key="9">
    <source>
        <dbReference type="EMBL" id="WYY07984.1"/>
    </source>
</evidence>
<name>A0ABZ2U2Q8_9ACTN</name>
<feature type="transmembrane region" description="Helical" evidence="7">
    <location>
        <begin position="164"/>
        <end position="183"/>
    </location>
</feature>
<feature type="transmembrane region" description="Helical" evidence="7">
    <location>
        <begin position="244"/>
        <end position="263"/>
    </location>
</feature>
<feature type="transmembrane region" description="Helical" evidence="7">
    <location>
        <begin position="407"/>
        <end position="426"/>
    </location>
</feature>
<feature type="transmembrane region" description="Helical" evidence="7">
    <location>
        <begin position="283"/>
        <end position="303"/>
    </location>
</feature>
<evidence type="ECO:0000256" key="3">
    <source>
        <dbReference type="ARBA" id="ARBA00022692"/>
    </source>
</evidence>
<dbReference type="PIRSF" id="PIRSF006060">
    <property type="entry name" value="AA_transporter"/>
    <property type="match status" value="1"/>
</dbReference>
<evidence type="ECO:0000256" key="1">
    <source>
        <dbReference type="ARBA" id="ARBA00004141"/>
    </source>
</evidence>
<dbReference type="PANTHER" id="PTHR43495:SF5">
    <property type="entry name" value="GAMMA-AMINOBUTYRIC ACID PERMEASE"/>
    <property type="match status" value="1"/>
</dbReference>
<dbReference type="PROSITE" id="PS00218">
    <property type="entry name" value="AMINO_ACID_PERMEASE_1"/>
    <property type="match status" value="1"/>
</dbReference>
<dbReference type="Proteomes" id="UP001479933">
    <property type="component" value="Chromosome"/>
</dbReference>
<evidence type="ECO:0000259" key="8">
    <source>
        <dbReference type="Pfam" id="PF00324"/>
    </source>
</evidence>
<keyword evidence="2" id="KW-0813">Transport</keyword>
<evidence type="ECO:0000256" key="6">
    <source>
        <dbReference type="ARBA" id="ARBA00023136"/>
    </source>
</evidence>
<reference evidence="9 10" key="1">
    <citation type="journal article" date="2023" name="Virus Evol.">
        <title>Computational host range prediction-The good, the bad, and the ugly.</title>
        <authorList>
            <person name="Howell A.A."/>
            <person name="Versoza C.J."/>
            <person name="Pfeifer S.P."/>
        </authorList>
    </citation>
    <scope>NUCLEOTIDE SEQUENCE [LARGE SCALE GENOMIC DNA]</scope>
    <source>
        <strain evidence="9 10">1610/1b</strain>
    </source>
</reference>
<evidence type="ECO:0000256" key="5">
    <source>
        <dbReference type="ARBA" id="ARBA00022989"/>
    </source>
</evidence>
<feature type="transmembrane region" description="Helical" evidence="7">
    <location>
        <begin position="203"/>
        <end position="224"/>
    </location>
</feature>
<dbReference type="InterPro" id="IPR004840">
    <property type="entry name" value="Amino_acid_permease_CS"/>
</dbReference>
<feature type="transmembrane region" description="Helical" evidence="7">
    <location>
        <begin position="133"/>
        <end position="152"/>
    </location>
</feature>
<evidence type="ECO:0000256" key="4">
    <source>
        <dbReference type="ARBA" id="ARBA00022970"/>
    </source>
</evidence>
<protein>
    <submittedName>
        <fullName evidence="9">Amino acid permease</fullName>
    </submittedName>
</protein>
<dbReference type="EMBL" id="CP136137">
    <property type="protein sequence ID" value="WYY07984.1"/>
    <property type="molecule type" value="Genomic_DNA"/>
</dbReference>
<comment type="subcellular location">
    <subcellularLocation>
        <location evidence="1">Membrane</location>
        <topology evidence="1">Multi-pass membrane protein</topology>
    </subcellularLocation>
</comment>
<feature type="transmembrane region" description="Helical" evidence="7">
    <location>
        <begin position="25"/>
        <end position="41"/>
    </location>
</feature>
<keyword evidence="4" id="KW-0029">Amino-acid transport</keyword>
<organism evidence="9 10">
    <name type="scientific">Gordonia hydrophobica</name>
    <dbReference type="NCBI Taxonomy" id="40516"/>
    <lineage>
        <taxon>Bacteria</taxon>
        <taxon>Bacillati</taxon>
        <taxon>Actinomycetota</taxon>
        <taxon>Actinomycetes</taxon>
        <taxon>Mycobacteriales</taxon>
        <taxon>Gordoniaceae</taxon>
        <taxon>Gordonia</taxon>
    </lineage>
</organism>
<dbReference type="InterPro" id="IPR004841">
    <property type="entry name" value="AA-permease/SLC12A_dom"/>
</dbReference>
<evidence type="ECO:0000256" key="7">
    <source>
        <dbReference type="SAM" id="Phobius"/>
    </source>
</evidence>
<feature type="transmembrane region" description="Helical" evidence="7">
    <location>
        <begin position="339"/>
        <end position="358"/>
    </location>
</feature>
<keyword evidence="3 7" id="KW-0812">Transmembrane</keyword>
<keyword evidence="5 7" id="KW-1133">Transmembrane helix</keyword>
<sequence>MENSEPERLDVVDERRLHGGLKPRHLVMMSLGSAIGAGLFVGSGQGIALAGPAALVAYGVIGLIIVSVMRMLGELAAADPNPGAFSHYVGQALGPGAGFMMGWLWWIQMTIVVAAEALAAASTLSGLVGIMPAWAWALVFMIVFTVLNLSGVSNFGELEFWFSLIKIVAIVVFLIIGAAYLFGWTSEPSPGLTNPGEFLPHGVGGIAAALLVIAFAFGGIEIIAVAAAETADPGPSVTKAIRTIVWRILIFYVGSVAVIMLVLPSDDPRIQGGPFEGVLEQAGLPAVASTMGAIIVIALLSSLNVNLYGASRMLFSLSDRGMAPNLATRTAKNGVPVPAVLASIVVGFLMVPATYFWGDEVLERLLSMVGSTLLVTWIAIASAQFVLRRRADRAGTVLPMKMWGYPYLTILTLVALGAIVVLGLTTDSVRNQVLSTGALAVVLWGVGAYVDRRRARSSPGAR</sequence>
<feature type="transmembrane region" description="Helical" evidence="7">
    <location>
        <begin position="47"/>
        <end position="66"/>
    </location>
</feature>
<evidence type="ECO:0000256" key="2">
    <source>
        <dbReference type="ARBA" id="ARBA00022448"/>
    </source>
</evidence>
<dbReference type="PANTHER" id="PTHR43495">
    <property type="entry name" value="GABA PERMEASE"/>
    <property type="match status" value="1"/>
</dbReference>
<proteinExistence type="predicted"/>
<keyword evidence="6 7" id="KW-0472">Membrane</keyword>
<dbReference type="Pfam" id="PF00324">
    <property type="entry name" value="AA_permease"/>
    <property type="match status" value="1"/>
</dbReference>
<gene>
    <name evidence="9" type="ORF">RVF87_02535</name>
</gene>
<dbReference type="RefSeq" id="WP_244885426.1">
    <property type="nucleotide sequence ID" value="NZ_CP136137.1"/>
</dbReference>
<feature type="transmembrane region" description="Helical" evidence="7">
    <location>
        <begin position="364"/>
        <end position="387"/>
    </location>
</feature>
<feature type="transmembrane region" description="Helical" evidence="7">
    <location>
        <begin position="103"/>
        <end position="127"/>
    </location>
</feature>
<keyword evidence="10" id="KW-1185">Reference proteome</keyword>